<evidence type="ECO:0000313" key="1">
    <source>
        <dbReference type="EMBL" id="KAF7404107.1"/>
    </source>
</evidence>
<sequence length="125" mass="13836">MENGASITSGNNFICIPNGSKVDEKASERKSERVADTCFTTDQQRANEYNIALNSRTRTINIVEQFTVGAHVKTVLRVASNMAKAPPSEFRCERTAGFKSKARNRARVTTDTLAHFPLSYPTPPE</sequence>
<organism evidence="1 2">
    <name type="scientific">Vespula pensylvanica</name>
    <name type="common">Western yellow jacket</name>
    <name type="synonym">Wasp</name>
    <dbReference type="NCBI Taxonomy" id="30213"/>
    <lineage>
        <taxon>Eukaryota</taxon>
        <taxon>Metazoa</taxon>
        <taxon>Ecdysozoa</taxon>
        <taxon>Arthropoda</taxon>
        <taxon>Hexapoda</taxon>
        <taxon>Insecta</taxon>
        <taxon>Pterygota</taxon>
        <taxon>Neoptera</taxon>
        <taxon>Endopterygota</taxon>
        <taxon>Hymenoptera</taxon>
        <taxon>Apocrita</taxon>
        <taxon>Aculeata</taxon>
        <taxon>Vespoidea</taxon>
        <taxon>Vespidae</taxon>
        <taxon>Vespinae</taxon>
        <taxon>Vespula</taxon>
    </lineage>
</organism>
<proteinExistence type="predicted"/>
<dbReference type="AlphaFoldDB" id="A0A834KCE0"/>
<dbReference type="Proteomes" id="UP000600918">
    <property type="component" value="Unassembled WGS sequence"/>
</dbReference>
<evidence type="ECO:0000313" key="2">
    <source>
        <dbReference type="Proteomes" id="UP000600918"/>
    </source>
</evidence>
<keyword evidence="2" id="KW-1185">Reference proteome</keyword>
<comment type="caution">
    <text evidence="1">The sequence shown here is derived from an EMBL/GenBank/DDBJ whole genome shotgun (WGS) entry which is preliminary data.</text>
</comment>
<dbReference type="EMBL" id="JACSDY010000016">
    <property type="protein sequence ID" value="KAF7404107.1"/>
    <property type="molecule type" value="Genomic_DNA"/>
</dbReference>
<reference evidence="1" key="1">
    <citation type="journal article" date="2020" name="G3 (Bethesda)">
        <title>High-Quality Assemblies for Three Invasive Social Wasps from the &lt;i&gt;Vespula&lt;/i&gt; Genus.</title>
        <authorList>
            <person name="Harrop T.W.R."/>
            <person name="Guhlin J."/>
            <person name="McLaughlin G.M."/>
            <person name="Permina E."/>
            <person name="Stockwell P."/>
            <person name="Gilligan J."/>
            <person name="Le Lec M.F."/>
            <person name="Gruber M.A.M."/>
            <person name="Quinn O."/>
            <person name="Lovegrove M."/>
            <person name="Duncan E.J."/>
            <person name="Remnant E.J."/>
            <person name="Van Eeckhoven J."/>
            <person name="Graham B."/>
            <person name="Knapp R.A."/>
            <person name="Langford K.W."/>
            <person name="Kronenberg Z."/>
            <person name="Press M.O."/>
            <person name="Eacker S.M."/>
            <person name="Wilson-Rankin E.E."/>
            <person name="Purcell J."/>
            <person name="Lester P.J."/>
            <person name="Dearden P.K."/>
        </authorList>
    </citation>
    <scope>NUCLEOTIDE SEQUENCE</scope>
    <source>
        <strain evidence="1">Volc-1</strain>
    </source>
</reference>
<protein>
    <submittedName>
        <fullName evidence="1">Uncharacterized protein</fullName>
    </submittedName>
</protein>
<gene>
    <name evidence="1" type="ORF">H0235_014801</name>
</gene>
<name>A0A834KCE0_VESPE</name>
<accession>A0A834KCE0</accession>